<dbReference type="GO" id="GO:0006742">
    <property type="term" value="P:NADP+ catabolic process"/>
    <property type="evidence" value="ECO:0007669"/>
    <property type="project" value="TreeGrafter"/>
</dbReference>
<accession>A0A2A9PJ54</accession>
<evidence type="ECO:0000256" key="6">
    <source>
        <dbReference type="ARBA" id="ARBA00022801"/>
    </source>
</evidence>
<name>A0A2A9PJ54_OPHUN</name>
<comment type="catalytic activity">
    <reaction evidence="9">
        <text>a 5'-end NAD(+)-phospho-ribonucleoside in mRNA + H2O = a 5'-end phospho-adenosine-phospho-ribonucleoside in mRNA + beta-nicotinamide D-ribonucleotide + 2 H(+)</text>
        <dbReference type="Rhea" id="RHEA:60876"/>
        <dbReference type="Rhea" id="RHEA-COMP:15698"/>
        <dbReference type="Rhea" id="RHEA-COMP:15719"/>
        <dbReference type="ChEBI" id="CHEBI:14649"/>
        <dbReference type="ChEBI" id="CHEBI:15377"/>
        <dbReference type="ChEBI" id="CHEBI:15378"/>
        <dbReference type="ChEBI" id="CHEBI:144029"/>
        <dbReference type="ChEBI" id="CHEBI:144051"/>
    </reaction>
    <physiologicalReaction direction="left-to-right" evidence="9">
        <dbReference type="Rhea" id="RHEA:60877"/>
    </physiologicalReaction>
</comment>
<dbReference type="AlphaFoldDB" id="A0A2A9PJ54"/>
<dbReference type="InterPro" id="IPR050241">
    <property type="entry name" value="NAD-cap_RNA_hydrolase_NudC"/>
</dbReference>
<dbReference type="InterPro" id="IPR015375">
    <property type="entry name" value="NADH_PPase-like_N"/>
</dbReference>
<dbReference type="Pfam" id="PF00293">
    <property type="entry name" value="NUDIX"/>
    <property type="match status" value="1"/>
</dbReference>
<evidence type="ECO:0000256" key="9">
    <source>
        <dbReference type="ARBA" id="ARBA00023679"/>
    </source>
</evidence>
<dbReference type="PROSITE" id="PS51462">
    <property type="entry name" value="NUDIX"/>
    <property type="match status" value="1"/>
</dbReference>
<dbReference type="Pfam" id="PF09296">
    <property type="entry name" value="NUDIX-like"/>
    <property type="match status" value="1"/>
</dbReference>
<comment type="caution">
    <text evidence="11">The sequence shown here is derived from an EMBL/GenBank/DDBJ whole genome shotgun (WGS) entry which is preliminary data.</text>
</comment>
<dbReference type="FunFam" id="3.90.79.10:FF:000042">
    <property type="entry name" value="Probable NADH pyrophosphatase"/>
    <property type="match status" value="1"/>
</dbReference>
<protein>
    <recommendedName>
        <fullName evidence="4">NAD(+) diphosphatase</fullName>
        <ecNumber evidence="4">3.6.1.22</ecNumber>
    </recommendedName>
</protein>
<dbReference type="OrthoDB" id="10249612at2759"/>
<evidence type="ECO:0000313" key="11">
    <source>
        <dbReference type="EMBL" id="PFH60913.1"/>
    </source>
</evidence>
<feature type="domain" description="Nudix hydrolase" evidence="10">
    <location>
        <begin position="207"/>
        <end position="345"/>
    </location>
</feature>
<dbReference type="EMBL" id="LAZP02000100">
    <property type="protein sequence ID" value="PFH60913.1"/>
    <property type="molecule type" value="Genomic_DNA"/>
</dbReference>
<dbReference type="GO" id="GO:0046872">
    <property type="term" value="F:metal ion binding"/>
    <property type="evidence" value="ECO:0007669"/>
    <property type="project" value="UniProtKB-KW"/>
</dbReference>
<keyword evidence="12" id="KW-1185">Reference proteome</keyword>
<evidence type="ECO:0000256" key="5">
    <source>
        <dbReference type="ARBA" id="ARBA00022723"/>
    </source>
</evidence>
<dbReference type="PANTHER" id="PTHR42904:SF6">
    <property type="entry name" value="NAD-CAPPED RNA HYDROLASE NUDT12"/>
    <property type="match status" value="1"/>
</dbReference>
<proteinExistence type="inferred from homology"/>
<dbReference type="EC" id="3.6.1.22" evidence="4"/>
<dbReference type="InterPro" id="IPR015376">
    <property type="entry name" value="Znr_NADH_PPase"/>
</dbReference>
<dbReference type="InterPro" id="IPR015797">
    <property type="entry name" value="NUDIX_hydrolase-like_dom_sf"/>
</dbReference>
<dbReference type="CDD" id="cd03429">
    <property type="entry name" value="NUDIX_NADH_pyrophosphatase_Nudt13"/>
    <property type="match status" value="1"/>
</dbReference>
<evidence type="ECO:0000313" key="12">
    <source>
        <dbReference type="Proteomes" id="UP000037136"/>
    </source>
</evidence>
<dbReference type="Gene3D" id="3.90.79.10">
    <property type="entry name" value="Nucleoside Triphosphate Pyrophosphohydrolase"/>
    <property type="match status" value="1"/>
</dbReference>
<dbReference type="GO" id="GO:0005777">
    <property type="term" value="C:peroxisome"/>
    <property type="evidence" value="ECO:0007669"/>
    <property type="project" value="TreeGrafter"/>
</dbReference>
<keyword evidence="7" id="KW-0460">Magnesium</keyword>
<dbReference type="GO" id="GO:0019677">
    <property type="term" value="P:NAD+ catabolic process"/>
    <property type="evidence" value="ECO:0007669"/>
    <property type="project" value="TreeGrafter"/>
</dbReference>
<dbReference type="InterPro" id="IPR020084">
    <property type="entry name" value="NUDIX_hydrolase_CS"/>
</dbReference>
<dbReference type="SUPFAM" id="SSF55811">
    <property type="entry name" value="Nudix"/>
    <property type="match status" value="1"/>
</dbReference>
<evidence type="ECO:0000256" key="2">
    <source>
        <dbReference type="ARBA" id="ARBA00001947"/>
    </source>
</evidence>
<evidence type="ECO:0000256" key="1">
    <source>
        <dbReference type="ARBA" id="ARBA00001946"/>
    </source>
</evidence>
<reference evidence="11 12" key="2">
    <citation type="journal article" date="2017" name="Sci. Rep.">
        <title>Ant-infecting Ophiocordyceps genomes reveal a high diversity of potential behavioral manipulation genes and a possible major role for enterotoxins.</title>
        <authorList>
            <person name="de Bekker C."/>
            <person name="Ohm R.A."/>
            <person name="Evans H.C."/>
            <person name="Brachmann A."/>
            <person name="Hughes D.P."/>
        </authorList>
    </citation>
    <scope>NUCLEOTIDE SEQUENCE [LARGE SCALE GENOMIC DNA]</scope>
    <source>
        <strain evidence="11 12">SC16a</strain>
    </source>
</reference>
<evidence type="ECO:0000256" key="7">
    <source>
        <dbReference type="ARBA" id="ARBA00022842"/>
    </source>
</evidence>
<keyword evidence="8" id="KW-0520">NAD</keyword>
<comment type="cofactor">
    <cofactor evidence="1">
        <name>Mg(2+)</name>
        <dbReference type="ChEBI" id="CHEBI:18420"/>
    </cofactor>
</comment>
<evidence type="ECO:0000256" key="8">
    <source>
        <dbReference type="ARBA" id="ARBA00023027"/>
    </source>
</evidence>
<sequence length="379" mass="41173">MSSTTDLLSVRFGSEPVNYYAGSRLNRYSFLRTDELFLEGAVATPATRFVVFHRLAPWVVDGQSLAFFSLQQVALLVGDAVFSATAPLVVFLGVAEAEDGGAGIQTSSHGVVYGRPYFAIDATPRQPLLEEAARTFMDRQTANGLSLLSDPRSMTLSPEAASIFAQARSMIDWNTRNPFCAGCGRPTLSVQAGYKRICPSAEGEECPTHRAVSNVCFPRSDPTMIAAVVSADGNRILLGRQARYPPRWYSCLAGFLEPGESVEEAVRREVWEESGVKVGRVVIHSTQPWPYPSSLMLGAVAQALPGDEDIVLNDKELESASWFSLEEVRNALDEATVRSAPMSDVQDERAGLRVPPPQAIANRLMTAVVQGFLTGIPKI</sequence>
<gene>
    <name evidence="11" type="ORF">XA68_10111</name>
</gene>
<evidence type="ECO:0000256" key="3">
    <source>
        <dbReference type="ARBA" id="ARBA00009595"/>
    </source>
</evidence>
<comment type="cofactor">
    <cofactor evidence="2">
        <name>Zn(2+)</name>
        <dbReference type="ChEBI" id="CHEBI:29105"/>
    </cofactor>
</comment>
<dbReference type="Pfam" id="PF09297">
    <property type="entry name" value="Zn_ribbon_NUD"/>
    <property type="match status" value="1"/>
</dbReference>
<keyword evidence="6" id="KW-0378">Hydrolase</keyword>
<dbReference type="GO" id="GO:0035529">
    <property type="term" value="F:NADH pyrophosphatase activity"/>
    <property type="evidence" value="ECO:0007669"/>
    <property type="project" value="TreeGrafter"/>
</dbReference>
<dbReference type="PROSITE" id="PS00893">
    <property type="entry name" value="NUDIX_BOX"/>
    <property type="match status" value="1"/>
</dbReference>
<dbReference type="Proteomes" id="UP000037136">
    <property type="component" value="Unassembled WGS sequence"/>
</dbReference>
<reference evidence="11 12" key="1">
    <citation type="journal article" date="2015" name="BMC Genomics">
        <title>Gene expression during zombie ant biting behavior reflects the complexity underlying fungal parasitic behavioral manipulation.</title>
        <authorList>
            <person name="de Bekker C."/>
            <person name="Ohm R.A."/>
            <person name="Loreto R.G."/>
            <person name="Sebastian A."/>
            <person name="Albert I."/>
            <person name="Merrow M."/>
            <person name="Brachmann A."/>
            <person name="Hughes D.P."/>
        </authorList>
    </citation>
    <scope>NUCLEOTIDE SEQUENCE [LARGE SCALE GENOMIC DNA]</scope>
    <source>
        <strain evidence="11 12">SC16a</strain>
    </source>
</reference>
<dbReference type="InterPro" id="IPR049734">
    <property type="entry name" value="NudC-like_C"/>
</dbReference>
<dbReference type="STRING" id="268505.A0A2A9PJ54"/>
<dbReference type="InterPro" id="IPR000086">
    <property type="entry name" value="NUDIX_hydrolase_dom"/>
</dbReference>
<comment type="similarity">
    <text evidence="3">Belongs to the Nudix hydrolase family. NudC subfamily.</text>
</comment>
<dbReference type="PANTHER" id="PTHR42904">
    <property type="entry name" value="NUDIX HYDROLASE, NUDC SUBFAMILY"/>
    <property type="match status" value="1"/>
</dbReference>
<evidence type="ECO:0000259" key="10">
    <source>
        <dbReference type="PROSITE" id="PS51462"/>
    </source>
</evidence>
<keyword evidence="5" id="KW-0479">Metal-binding</keyword>
<dbReference type="GO" id="GO:0005829">
    <property type="term" value="C:cytosol"/>
    <property type="evidence" value="ECO:0007669"/>
    <property type="project" value="TreeGrafter"/>
</dbReference>
<evidence type="ECO:0000256" key="4">
    <source>
        <dbReference type="ARBA" id="ARBA00012381"/>
    </source>
</evidence>
<dbReference type="Gene3D" id="3.90.79.20">
    <property type="match status" value="1"/>
</dbReference>
<organism evidence="11 12">
    <name type="scientific">Ophiocordyceps unilateralis</name>
    <name type="common">Zombie-ant fungus</name>
    <name type="synonym">Torrubia unilateralis</name>
    <dbReference type="NCBI Taxonomy" id="268505"/>
    <lineage>
        <taxon>Eukaryota</taxon>
        <taxon>Fungi</taxon>
        <taxon>Dikarya</taxon>
        <taxon>Ascomycota</taxon>
        <taxon>Pezizomycotina</taxon>
        <taxon>Sordariomycetes</taxon>
        <taxon>Hypocreomycetidae</taxon>
        <taxon>Hypocreales</taxon>
        <taxon>Ophiocordycipitaceae</taxon>
        <taxon>Ophiocordyceps</taxon>
    </lineage>
</organism>